<gene>
    <name evidence="1" type="ORF">AW736_23895</name>
</gene>
<evidence type="ECO:0000313" key="2">
    <source>
        <dbReference type="Proteomes" id="UP000078486"/>
    </source>
</evidence>
<comment type="caution">
    <text evidence="1">The sequence shown here is derived from an EMBL/GenBank/DDBJ whole genome shotgun (WGS) entry which is preliminary data.</text>
</comment>
<organism evidence="1 2">
    <name type="scientific">Termitidicoccus mucosus</name>
    <dbReference type="NCBI Taxonomy" id="1184151"/>
    <lineage>
        <taxon>Bacteria</taxon>
        <taxon>Pseudomonadati</taxon>
        <taxon>Verrucomicrobiota</taxon>
        <taxon>Opitutia</taxon>
        <taxon>Opitutales</taxon>
        <taxon>Opitutaceae</taxon>
        <taxon>Termitidicoccus</taxon>
    </lineage>
</organism>
<accession>A0A178IBF1</accession>
<protein>
    <submittedName>
        <fullName evidence="1">Uncharacterized protein</fullName>
    </submittedName>
</protein>
<evidence type="ECO:0000313" key="1">
    <source>
        <dbReference type="EMBL" id="OAM87300.1"/>
    </source>
</evidence>
<dbReference type="AlphaFoldDB" id="A0A178IBF1"/>
<keyword evidence="2" id="KW-1185">Reference proteome</keyword>
<name>A0A178IBF1_9BACT</name>
<proteinExistence type="predicted"/>
<reference evidence="1 2" key="1">
    <citation type="submission" date="2016-01" db="EMBL/GenBank/DDBJ databases">
        <title>High potential of lignocellulose degradation of a new Verrucomicrobia species.</title>
        <authorList>
            <person name="Wang Y."/>
            <person name="Shi Y."/>
            <person name="Qiu Z."/>
            <person name="Liu S."/>
            <person name="Yang H."/>
        </authorList>
    </citation>
    <scope>NUCLEOTIDE SEQUENCE [LARGE SCALE GENOMIC DNA]</scope>
    <source>
        <strain evidence="1 2">TSB47</strain>
    </source>
</reference>
<dbReference type="EMBL" id="LRRQ01000175">
    <property type="protein sequence ID" value="OAM87300.1"/>
    <property type="molecule type" value="Genomic_DNA"/>
</dbReference>
<dbReference type="STRING" id="1184151.AW736_23895"/>
<sequence>MLRATAHRSTTVPNTAGRFHQVVSCSLIFSVSEETRPRSSSSVLVRLVVSVVPEASLTLG</sequence>
<dbReference type="Proteomes" id="UP000078486">
    <property type="component" value="Unassembled WGS sequence"/>
</dbReference>